<dbReference type="InterPro" id="IPR050955">
    <property type="entry name" value="Plant_Biomass_Hydrol_Est"/>
</dbReference>
<sequence>MIKKCQGSVINPKNDHNTPAVQTSRQKITLTIISTAMLVLCICGGYVLLTYNFLSKTSHAASGPTGQVAPSEVNKAAMIDGYQKRVFTDGQGHSLPYYLYQPAHYNPAHKYPLVLLLHGGGERAQPHNTPAQNRDLLFKQDYVKVWSDTYTGAHNPHIQQHWPTFVVVPQVMFPHQWVNTPSREGSYKQVPHPTTELLMAKQLIDSLQKQYTGVDPHRLYVTGVSQGGYGTWDMIERWPHYFAAAAPISGAGDPSKVDVLKDLPVWAFHGAKDPIVPVWGTRQMIAAMRAAGESPRYTELPHGQHYIWGEIYSLNNASNPVPNFYDWLFSQKN</sequence>
<feature type="region of interest" description="Disordered" evidence="2">
    <location>
        <begin position="1"/>
        <end position="20"/>
    </location>
</feature>
<evidence type="ECO:0000256" key="2">
    <source>
        <dbReference type="SAM" id="MobiDB-lite"/>
    </source>
</evidence>
<dbReference type="RefSeq" id="WP_338251977.1">
    <property type="nucleotide sequence ID" value="NZ_BSRI01000002.1"/>
</dbReference>
<organism evidence="4 5">
    <name type="scientific">Dictyobacter halimunensis</name>
    <dbReference type="NCBI Taxonomy" id="3026934"/>
    <lineage>
        <taxon>Bacteria</taxon>
        <taxon>Bacillati</taxon>
        <taxon>Chloroflexota</taxon>
        <taxon>Ktedonobacteria</taxon>
        <taxon>Ktedonobacterales</taxon>
        <taxon>Dictyobacteraceae</taxon>
        <taxon>Dictyobacter</taxon>
    </lineage>
</organism>
<accession>A0ABQ6FQN0</accession>
<evidence type="ECO:0000256" key="1">
    <source>
        <dbReference type="ARBA" id="ARBA00022729"/>
    </source>
</evidence>
<protein>
    <recommendedName>
        <fullName evidence="6">Peptidase</fullName>
    </recommendedName>
</protein>
<keyword evidence="1" id="KW-0732">Signal</keyword>
<name>A0ABQ6FQN0_9CHLR</name>
<keyword evidence="5" id="KW-1185">Reference proteome</keyword>
<evidence type="ECO:0000256" key="3">
    <source>
        <dbReference type="SAM" id="Phobius"/>
    </source>
</evidence>
<keyword evidence="3" id="KW-0812">Transmembrane</keyword>
<dbReference type="EMBL" id="BSRI01000002">
    <property type="protein sequence ID" value="GLV56570.1"/>
    <property type="molecule type" value="Genomic_DNA"/>
</dbReference>
<keyword evidence="3" id="KW-1133">Transmembrane helix</keyword>
<reference evidence="4 5" key="1">
    <citation type="submission" date="2023-02" db="EMBL/GenBank/DDBJ databases">
        <title>Dictyobacter halimunensis sp. nov., a new member of the class Ktedonobacteria from forest soil in a geothermal area.</title>
        <authorList>
            <person name="Rachmania M.K."/>
            <person name="Ningsih F."/>
            <person name="Sakai Y."/>
            <person name="Yabe S."/>
            <person name="Yokota A."/>
            <person name="Sjamsuridzal W."/>
        </authorList>
    </citation>
    <scope>NUCLEOTIDE SEQUENCE [LARGE SCALE GENOMIC DNA]</scope>
    <source>
        <strain evidence="4 5">S3.2.2.5</strain>
    </source>
</reference>
<comment type="caution">
    <text evidence="4">The sequence shown here is derived from an EMBL/GenBank/DDBJ whole genome shotgun (WGS) entry which is preliminary data.</text>
</comment>
<feature type="transmembrane region" description="Helical" evidence="3">
    <location>
        <begin position="28"/>
        <end position="49"/>
    </location>
</feature>
<dbReference type="InterPro" id="IPR029058">
    <property type="entry name" value="AB_hydrolase_fold"/>
</dbReference>
<evidence type="ECO:0000313" key="5">
    <source>
        <dbReference type="Proteomes" id="UP001344906"/>
    </source>
</evidence>
<proteinExistence type="predicted"/>
<dbReference type="PANTHER" id="PTHR43037">
    <property type="entry name" value="UNNAMED PRODUCT-RELATED"/>
    <property type="match status" value="1"/>
</dbReference>
<dbReference type="Proteomes" id="UP001344906">
    <property type="component" value="Unassembled WGS sequence"/>
</dbReference>
<evidence type="ECO:0000313" key="4">
    <source>
        <dbReference type="EMBL" id="GLV56570.1"/>
    </source>
</evidence>
<dbReference type="PANTHER" id="PTHR43037:SF1">
    <property type="entry name" value="BLL1128 PROTEIN"/>
    <property type="match status" value="1"/>
</dbReference>
<dbReference type="Gene3D" id="3.40.50.1820">
    <property type="entry name" value="alpha/beta hydrolase"/>
    <property type="match status" value="1"/>
</dbReference>
<gene>
    <name evidence="4" type="ORF">KDH_34100</name>
</gene>
<evidence type="ECO:0008006" key="6">
    <source>
        <dbReference type="Google" id="ProtNLM"/>
    </source>
</evidence>
<dbReference type="SUPFAM" id="SSF53474">
    <property type="entry name" value="alpha/beta-Hydrolases"/>
    <property type="match status" value="1"/>
</dbReference>
<keyword evidence="3" id="KW-0472">Membrane</keyword>